<proteinExistence type="predicted"/>
<gene>
    <name evidence="1" type="ORF">IWQ62_006748</name>
</gene>
<dbReference type="AlphaFoldDB" id="A0A9W8AHE7"/>
<comment type="caution">
    <text evidence="1">The sequence shown here is derived from an EMBL/GenBank/DDBJ whole genome shotgun (WGS) entry which is preliminary data.</text>
</comment>
<keyword evidence="2" id="KW-1185">Reference proteome</keyword>
<dbReference type="OrthoDB" id="5522864at2759"/>
<dbReference type="Proteomes" id="UP001150925">
    <property type="component" value="Unassembled WGS sequence"/>
</dbReference>
<name>A0A9W8AHE7_9FUNG</name>
<protein>
    <submittedName>
        <fullName evidence="1">Uncharacterized protein</fullName>
    </submittedName>
</protein>
<sequence length="173" mass="19990">MVEYRIYSDSWFTRTKSVADSQGNVLYDIKRKGTFSRKHIENHATGEILWQQKKKWEFANEVDHTLVNVERKKRFSGDDFGFEYGGVSYKWVAMSRWSKSKYKCVNCNNDQQVAEFQYKHMSKTFGFVTVHPMPQWPVGLTELLIFTVVRLIEVQREEDAGTAAKAGDSAGSA</sequence>
<dbReference type="EMBL" id="JANBPY010004045">
    <property type="protein sequence ID" value="KAJ1949346.1"/>
    <property type="molecule type" value="Genomic_DNA"/>
</dbReference>
<accession>A0A9W8AHE7</accession>
<evidence type="ECO:0000313" key="1">
    <source>
        <dbReference type="EMBL" id="KAJ1949346.1"/>
    </source>
</evidence>
<feature type="non-terminal residue" evidence="1">
    <location>
        <position position="173"/>
    </location>
</feature>
<evidence type="ECO:0000313" key="2">
    <source>
        <dbReference type="Proteomes" id="UP001150925"/>
    </source>
</evidence>
<reference evidence="1" key="1">
    <citation type="submission" date="2022-07" db="EMBL/GenBank/DDBJ databases">
        <title>Phylogenomic reconstructions and comparative analyses of Kickxellomycotina fungi.</title>
        <authorList>
            <person name="Reynolds N.K."/>
            <person name="Stajich J.E."/>
            <person name="Barry K."/>
            <person name="Grigoriev I.V."/>
            <person name="Crous P."/>
            <person name="Smith M.E."/>
        </authorList>
    </citation>
    <scope>NUCLEOTIDE SEQUENCE</scope>
    <source>
        <strain evidence="1">RSA 1196</strain>
    </source>
</reference>
<organism evidence="1 2">
    <name type="scientific">Dispira parvispora</name>
    <dbReference type="NCBI Taxonomy" id="1520584"/>
    <lineage>
        <taxon>Eukaryota</taxon>
        <taxon>Fungi</taxon>
        <taxon>Fungi incertae sedis</taxon>
        <taxon>Zoopagomycota</taxon>
        <taxon>Kickxellomycotina</taxon>
        <taxon>Dimargaritomycetes</taxon>
        <taxon>Dimargaritales</taxon>
        <taxon>Dimargaritaceae</taxon>
        <taxon>Dispira</taxon>
    </lineage>
</organism>